<organism evidence="4 5">
    <name type="scientific">Nocardioides cavernae</name>
    <dbReference type="NCBI Taxonomy" id="1921566"/>
    <lineage>
        <taxon>Bacteria</taxon>
        <taxon>Bacillati</taxon>
        <taxon>Actinomycetota</taxon>
        <taxon>Actinomycetes</taxon>
        <taxon>Propionibacteriales</taxon>
        <taxon>Nocardioidaceae</taxon>
        <taxon>Nocardioides</taxon>
    </lineage>
</organism>
<evidence type="ECO:0000313" key="5">
    <source>
        <dbReference type="Proteomes" id="UP000549911"/>
    </source>
</evidence>
<reference evidence="4 5" key="1">
    <citation type="submission" date="2020-07" db="EMBL/GenBank/DDBJ databases">
        <authorList>
            <person name="Partida-Martinez L."/>
            <person name="Huntemann M."/>
            <person name="Clum A."/>
            <person name="Wang J."/>
            <person name="Palaniappan K."/>
            <person name="Ritter S."/>
            <person name="Chen I.-M."/>
            <person name="Stamatis D."/>
            <person name="Reddy T."/>
            <person name="O'Malley R."/>
            <person name="Daum C."/>
            <person name="Shapiro N."/>
            <person name="Ivanova N."/>
            <person name="Kyrpides N."/>
            <person name="Woyke T."/>
        </authorList>
    </citation>
    <scope>NUCLEOTIDE SEQUENCE [LARGE SCALE GENOMIC DNA]</scope>
    <source>
        <strain evidence="4 5">AT2.17</strain>
    </source>
</reference>
<accession>A0A7Y9H6D9</accession>
<proteinExistence type="predicted"/>
<dbReference type="InterPro" id="IPR016181">
    <property type="entry name" value="Acyl_CoA_acyltransferase"/>
</dbReference>
<evidence type="ECO:0000256" key="1">
    <source>
        <dbReference type="ARBA" id="ARBA00022679"/>
    </source>
</evidence>
<dbReference type="SUPFAM" id="SSF55729">
    <property type="entry name" value="Acyl-CoA N-acyltransferases (Nat)"/>
    <property type="match status" value="2"/>
</dbReference>
<dbReference type="RefSeq" id="WP_179621182.1">
    <property type="nucleotide sequence ID" value="NZ_JACCBW010000005.1"/>
</dbReference>
<dbReference type="Gene3D" id="3.40.630.30">
    <property type="match status" value="1"/>
</dbReference>
<comment type="caution">
    <text evidence="4">The sequence shown here is derived from an EMBL/GenBank/DDBJ whole genome shotgun (WGS) entry which is preliminary data.</text>
</comment>
<gene>
    <name evidence="4" type="ORF">F4692_003688</name>
</gene>
<protein>
    <submittedName>
        <fullName evidence="4">GNAT superfamily N-acetyltransferase</fullName>
    </submittedName>
</protein>
<dbReference type="PANTHER" id="PTHR43877:SF1">
    <property type="entry name" value="ACETYLTRANSFERASE"/>
    <property type="match status" value="1"/>
</dbReference>
<dbReference type="AlphaFoldDB" id="A0A7Y9H6D9"/>
<keyword evidence="1 4" id="KW-0808">Transferase</keyword>
<dbReference type="CDD" id="cd04301">
    <property type="entry name" value="NAT_SF"/>
    <property type="match status" value="2"/>
</dbReference>
<feature type="domain" description="N-acetyltransferase" evidence="3">
    <location>
        <begin position="138"/>
        <end position="296"/>
    </location>
</feature>
<feature type="domain" description="N-acetyltransferase" evidence="3">
    <location>
        <begin position="3"/>
        <end position="145"/>
    </location>
</feature>
<dbReference type="InterPro" id="IPR050832">
    <property type="entry name" value="Bact_Acetyltransf"/>
</dbReference>
<name>A0A7Y9H6D9_9ACTN</name>
<dbReference type="GO" id="GO:0016747">
    <property type="term" value="F:acyltransferase activity, transferring groups other than amino-acyl groups"/>
    <property type="evidence" value="ECO:0007669"/>
    <property type="project" value="InterPro"/>
</dbReference>
<dbReference type="EMBL" id="JACCBW010000005">
    <property type="protein sequence ID" value="NYE38538.1"/>
    <property type="molecule type" value="Genomic_DNA"/>
</dbReference>
<dbReference type="Pfam" id="PF00583">
    <property type="entry name" value="Acetyltransf_1"/>
    <property type="match status" value="2"/>
</dbReference>
<reference evidence="4 5" key="2">
    <citation type="submission" date="2020-08" db="EMBL/GenBank/DDBJ databases">
        <title>The Agave Microbiome: Exploring the role of microbial communities in plant adaptations to desert environments.</title>
        <authorList>
            <person name="Partida-Martinez L.P."/>
        </authorList>
    </citation>
    <scope>NUCLEOTIDE SEQUENCE [LARGE SCALE GENOMIC DNA]</scope>
    <source>
        <strain evidence="4 5">AT2.17</strain>
    </source>
</reference>
<dbReference type="PANTHER" id="PTHR43877">
    <property type="entry name" value="AMINOALKYLPHOSPHONATE N-ACETYLTRANSFERASE-RELATED-RELATED"/>
    <property type="match status" value="1"/>
</dbReference>
<evidence type="ECO:0000256" key="2">
    <source>
        <dbReference type="ARBA" id="ARBA00023315"/>
    </source>
</evidence>
<keyword evidence="5" id="KW-1185">Reference proteome</keyword>
<keyword evidence="2" id="KW-0012">Acyltransferase</keyword>
<dbReference type="PROSITE" id="PS51186">
    <property type="entry name" value="GNAT"/>
    <property type="match status" value="2"/>
</dbReference>
<dbReference type="Proteomes" id="UP000549911">
    <property type="component" value="Unassembled WGS sequence"/>
</dbReference>
<evidence type="ECO:0000259" key="3">
    <source>
        <dbReference type="PROSITE" id="PS51186"/>
    </source>
</evidence>
<evidence type="ECO:0000313" key="4">
    <source>
        <dbReference type="EMBL" id="NYE38538.1"/>
    </source>
</evidence>
<dbReference type="InterPro" id="IPR000182">
    <property type="entry name" value="GNAT_dom"/>
</dbReference>
<sequence>MALEITPCATDADYEAWRTVRIAVVPYERCDSAQELRRQDERATRLMVLAHEDGVLVGSGLADLSDSGGIGSVAPRVLPAYRRRGTGTALLHRLADHLATHDLTRIRATVDDDESLAFAHSLGFEDTDHEVEQTRHVVDLPPPTEVPEGVEVVLASDRPGLWEESYERFGREVTADFALSASLDVTPDRWATSWLGDPMFLAVHEGELVGCAGLEIDADVPERAENALTAVRRDWRGRGLAMHLKLRTLAWAADHGIAEVYTWTQDGNEAMRTLNTRLGYATTRRSTMVARLLPLD</sequence>